<dbReference type="InParanoid" id="A0A409XAC6"/>
<comment type="caution">
    <text evidence="1">The sequence shown here is derived from an EMBL/GenBank/DDBJ whole genome shotgun (WGS) entry which is preliminary data.</text>
</comment>
<dbReference type="Proteomes" id="UP000283269">
    <property type="component" value="Unassembled WGS sequence"/>
</dbReference>
<organism evidence="1 2">
    <name type="scientific">Psilocybe cyanescens</name>
    <dbReference type="NCBI Taxonomy" id="93625"/>
    <lineage>
        <taxon>Eukaryota</taxon>
        <taxon>Fungi</taxon>
        <taxon>Dikarya</taxon>
        <taxon>Basidiomycota</taxon>
        <taxon>Agaricomycotina</taxon>
        <taxon>Agaricomycetes</taxon>
        <taxon>Agaricomycetidae</taxon>
        <taxon>Agaricales</taxon>
        <taxon>Agaricineae</taxon>
        <taxon>Strophariaceae</taxon>
        <taxon>Psilocybe</taxon>
    </lineage>
</organism>
<gene>
    <name evidence="1" type="ORF">CVT25_015001</name>
</gene>
<dbReference type="EMBL" id="NHYD01002210">
    <property type="protein sequence ID" value="PPQ87763.1"/>
    <property type="molecule type" value="Genomic_DNA"/>
</dbReference>
<evidence type="ECO:0000313" key="2">
    <source>
        <dbReference type="Proteomes" id="UP000283269"/>
    </source>
</evidence>
<evidence type="ECO:0000313" key="1">
    <source>
        <dbReference type="EMBL" id="PPQ87763.1"/>
    </source>
</evidence>
<accession>A0A409XAC6</accession>
<dbReference type="AlphaFoldDB" id="A0A409XAC6"/>
<protein>
    <submittedName>
        <fullName evidence="1">Uncharacterized protein</fullName>
    </submittedName>
</protein>
<proteinExistence type="predicted"/>
<keyword evidence="2" id="KW-1185">Reference proteome</keyword>
<reference evidence="1 2" key="1">
    <citation type="journal article" date="2018" name="Evol. Lett.">
        <title>Horizontal gene cluster transfer increased hallucinogenic mushroom diversity.</title>
        <authorList>
            <person name="Reynolds H.T."/>
            <person name="Vijayakumar V."/>
            <person name="Gluck-Thaler E."/>
            <person name="Korotkin H.B."/>
            <person name="Matheny P.B."/>
            <person name="Slot J.C."/>
        </authorList>
    </citation>
    <scope>NUCLEOTIDE SEQUENCE [LARGE SCALE GENOMIC DNA]</scope>
    <source>
        <strain evidence="1 2">2631</strain>
    </source>
</reference>
<sequence>MAGVELVTTEAEGDVAEMEGTGNVAASEMAADEGTKWLCHRQRQGRYCWYLHRWLAPSTWRSDTYMGALAMNKRDGGW</sequence>
<name>A0A409XAC6_PSICY</name>